<keyword evidence="11" id="KW-1185">Reference proteome</keyword>
<dbReference type="PROSITE" id="PS51032">
    <property type="entry name" value="AP2_ERF"/>
    <property type="match status" value="1"/>
</dbReference>
<evidence type="ECO:0000256" key="3">
    <source>
        <dbReference type="ARBA" id="ARBA00023015"/>
    </source>
</evidence>
<evidence type="ECO:0000256" key="2">
    <source>
        <dbReference type="ARBA" id="ARBA00022821"/>
    </source>
</evidence>
<evidence type="ECO:0000256" key="6">
    <source>
        <dbReference type="ARBA" id="ARBA00023163"/>
    </source>
</evidence>
<evidence type="ECO:0000256" key="1">
    <source>
        <dbReference type="ARBA" id="ARBA00004123"/>
    </source>
</evidence>
<keyword evidence="3" id="KW-0805">Transcription regulation</keyword>
<evidence type="ECO:0000259" key="9">
    <source>
        <dbReference type="PROSITE" id="PS51032"/>
    </source>
</evidence>
<name>A0AAE1QW41_9SOLA</name>
<dbReference type="Gene3D" id="3.30.730.10">
    <property type="entry name" value="AP2/ERF domain"/>
    <property type="match status" value="1"/>
</dbReference>
<dbReference type="InterPro" id="IPR001471">
    <property type="entry name" value="AP2/ERF_dom"/>
</dbReference>
<dbReference type="Pfam" id="PF00847">
    <property type="entry name" value="AP2"/>
    <property type="match status" value="1"/>
</dbReference>
<dbReference type="SMART" id="SM00380">
    <property type="entry name" value="AP2"/>
    <property type="match status" value="1"/>
</dbReference>
<evidence type="ECO:0000313" key="11">
    <source>
        <dbReference type="Proteomes" id="UP001291623"/>
    </source>
</evidence>
<proteinExistence type="predicted"/>
<feature type="domain" description="AP2/ERF" evidence="9">
    <location>
        <begin position="67"/>
        <end position="125"/>
    </location>
</feature>
<dbReference type="CDD" id="cd00018">
    <property type="entry name" value="AP2"/>
    <property type="match status" value="1"/>
</dbReference>
<keyword evidence="4" id="KW-0238">DNA-binding</keyword>
<dbReference type="GO" id="GO:0006952">
    <property type="term" value="P:defense response"/>
    <property type="evidence" value="ECO:0007669"/>
    <property type="project" value="UniProtKB-KW"/>
</dbReference>
<dbReference type="InterPro" id="IPR044808">
    <property type="entry name" value="ERF_plant"/>
</dbReference>
<evidence type="ECO:0000256" key="5">
    <source>
        <dbReference type="ARBA" id="ARBA00023159"/>
    </source>
</evidence>
<keyword evidence="2" id="KW-0611">Plant defense</keyword>
<dbReference type="EMBL" id="JAVYJV010000022">
    <property type="protein sequence ID" value="KAK4340648.1"/>
    <property type="molecule type" value="Genomic_DNA"/>
</dbReference>
<dbReference type="GO" id="GO:0003700">
    <property type="term" value="F:DNA-binding transcription factor activity"/>
    <property type="evidence" value="ECO:0007669"/>
    <property type="project" value="InterPro"/>
</dbReference>
<dbReference type="GO" id="GO:0003677">
    <property type="term" value="F:DNA binding"/>
    <property type="evidence" value="ECO:0007669"/>
    <property type="project" value="UniProtKB-KW"/>
</dbReference>
<evidence type="ECO:0000313" key="10">
    <source>
        <dbReference type="EMBL" id="KAK4340648.1"/>
    </source>
</evidence>
<gene>
    <name evidence="10" type="ORF">RND71_039149</name>
</gene>
<evidence type="ECO:0000256" key="4">
    <source>
        <dbReference type="ARBA" id="ARBA00023125"/>
    </source>
</evidence>
<dbReference type="GO" id="GO:0009873">
    <property type="term" value="P:ethylene-activated signaling pathway"/>
    <property type="evidence" value="ECO:0007669"/>
    <property type="project" value="InterPro"/>
</dbReference>
<dbReference type="InterPro" id="IPR036955">
    <property type="entry name" value="AP2/ERF_dom_sf"/>
</dbReference>
<evidence type="ECO:0000256" key="7">
    <source>
        <dbReference type="ARBA" id="ARBA00023242"/>
    </source>
</evidence>
<dbReference type="GO" id="GO:0005634">
    <property type="term" value="C:nucleus"/>
    <property type="evidence" value="ECO:0007669"/>
    <property type="project" value="UniProtKB-SubCell"/>
</dbReference>
<keyword evidence="7" id="KW-0539">Nucleus</keyword>
<dbReference type="PANTHER" id="PTHR31190:SF457">
    <property type="entry name" value="AP2_ERF DOMAIN-CONTAINING PROTEIN"/>
    <property type="match status" value="1"/>
</dbReference>
<reference evidence="10" key="1">
    <citation type="submission" date="2023-12" db="EMBL/GenBank/DDBJ databases">
        <title>Genome assembly of Anisodus tanguticus.</title>
        <authorList>
            <person name="Wang Y.-J."/>
        </authorList>
    </citation>
    <scope>NUCLEOTIDE SEQUENCE</scope>
    <source>
        <strain evidence="10">KB-2021</strain>
        <tissue evidence="10">Leaf</tissue>
    </source>
</reference>
<accession>A0AAE1QW41</accession>
<dbReference type="PANTHER" id="PTHR31190">
    <property type="entry name" value="DNA-BINDING DOMAIN"/>
    <property type="match status" value="1"/>
</dbReference>
<dbReference type="FunFam" id="3.30.730.10:FF:000001">
    <property type="entry name" value="Ethylene-responsive transcription factor 2"/>
    <property type="match status" value="1"/>
</dbReference>
<organism evidence="10 11">
    <name type="scientific">Anisodus tanguticus</name>
    <dbReference type="NCBI Taxonomy" id="243964"/>
    <lineage>
        <taxon>Eukaryota</taxon>
        <taxon>Viridiplantae</taxon>
        <taxon>Streptophyta</taxon>
        <taxon>Embryophyta</taxon>
        <taxon>Tracheophyta</taxon>
        <taxon>Spermatophyta</taxon>
        <taxon>Magnoliopsida</taxon>
        <taxon>eudicotyledons</taxon>
        <taxon>Gunneridae</taxon>
        <taxon>Pentapetalae</taxon>
        <taxon>asterids</taxon>
        <taxon>lamiids</taxon>
        <taxon>Solanales</taxon>
        <taxon>Solanaceae</taxon>
        <taxon>Solanoideae</taxon>
        <taxon>Hyoscyameae</taxon>
        <taxon>Anisodus</taxon>
    </lineage>
</organism>
<dbReference type="InterPro" id="IPR016177">
    <property type="entry name" value="DNA-bd_dom_sf"/>
</dbReference>
<comment type="subcellular location">
    <subcellularLocation>
        <location evidence="1">Nucleus</location>
    </subcellularLocation>
</comment>
<dbReference type="Proteomes" id="UP001291623">
    <property type="component" value="Unassembled WGS sequence"/>
</dbReference>
<protein>
    <recommendedName>
        <fullName evidence="9">AP2/ERF domain-containing protein</fullName>
    </recommendedName>
</protein>
<keyword evidence="6" id="KW-0804">Transcription</keyword>
<comment type="caution">
    <text evidence="10">The sequence shown here is derived from an EMBL/GenBank/DDBJ whole genome shotgun (WGS) entry which is preliminary data.</text>
</comment>
<sequence>MDYSSSSSSFSNSLYNFNFNTPPLPFNVNDSDEMFLYGLLMQADPDTTSKRNSTPMAEPKPSSKEKNYRGVRCRPWGKFAAEIRDSTRNGVRVWLGTFDSEEDAALAYDQAAFSMRGSAAILNFPVERVVESLHEMKCHVEQGCSPVLALKKRHSMRKRKLNKKNKMISEVVKDENNYNVNVVVFEDLGVDYLEQLLSSSDQSSTSNDCQGLWWNE</sequence>
<keyword evidence="5" id="KW-0010">Activator</keyword>
<dbReference type="SUPFAM" id="SSF54171">
    <property type="entry name" value="DNA-binding domain"/>
    <property type="match status" value="1"/>
</dbReference>
<feature type="region of interest" description="Disordered" evidence="8">
    <location>
        <begin position="46"/>
        <end position="68"/>
    </location>
</feature>
<dbReference type="AlphaFoldDB" id="A0AAE1QW41"/>
<dbReference type="PRINTS" id="PR00367">
    <property type="entry name" value="ETHRSPELEMNT"/>
</dbReference>
<evidence type="ECO:0000256" key="8">
    <source>
        <dbReference type="SAM" id="MobiDB-lite"/>
    </source>
</evidence>